<dbReference type="Pfam" id="PF00593">
    <property type="entry name" value="TonB_dep_Rec_b-barrel"/>
    <property type="match status" value="1"/>
</dbReference>
<dbReference type="PANTHER" id="PTHR47234:SF3">
    <property type="entry name" value="SECRETIN_TONB SHORT N-TERMINAL DOMAIN-CONTAINING PROTEIN"/>
    <property type="match status" value="1"/>
</dbReference>
<dbReference type="Gene3D" id="2.170.130.10">
    <property type="entry name" value="TonB-dependent receptor, plug domain"/>
    <property type="match status" value="1"/>
</dbReference>
<dbReference type="EMBL" id="JACIIV010000006">
    <property type="protein sequence ID" value="MBB6226872.1"/>
    <property type="molecule type" value="Genomic_DNA"/>
</dbReference>
<keyword evidence="2 4" id="KW-0472">Membrane</keyword>
<evidence type="ECO:0000256" key="2">
    <source>
        <dbReference type="ARBA" id="ARBA00023136"/>
    </source>
</evidence>
<evidence type="ECO:0000256" key="4">
    <source>
        <dbReference type="RuleBase" id="RU003357"/>
    </source>
</evidence>
<dbReference type="InterPro" id="IPR000531">
    <property type="entry name" value="Beta-barrel_TonB"/>
</dbReference>
<evidence type="ECO:0000259" key="6">
    <source>
        <dbReference type="Pfam" id="PF00593"/>
    </source>
</evidence>
<evidence type="ECO:0000313" key="9">
    <source>
        <dbReference type="Proteomes" id="UP000538147"/>
    </source>
</evidence>
<evidence type="ECO:0000256" key="1">
    <source>
        <dbReference type="ARBA" id="ARBA00004442"/>
    </source>
</evidence>
<sequence length="909" mass="97544">MTEPKFLTIQTAAIRGASLAALAVATLMAAPSAAVAQTVDTAQAAPDDAGAQIIVTGTRRTDRTVAESAVPIDVFTADDFKAQPSPQLGNILKTLIPSFNQNRNLLGDASAFVRPPNLRGLPADQILVLINGKRMHRSALVNVTGDALNVGSQGPDLSQISSPAVSRIEVLRDGAAAQYGSDAIAGVINIGLSRADNGYTVAARYGQTYEGDGEDLQVTANAGFKLGEGFINVTGEFIDQRVWDRSVARPEIAPLVAAGITPKYATGNRLGQPENRAYRFVLNSAIPVGDGEVYLFGNYGWQRQGNDFNYRRPRGVVAPDIPLRTGTGVLGKSISTPAYLDRIGTDPVSGRPIWDAEGRTFDDVSVFPNGFVPFFEGVNEDMSITGGYKGETSWGLKFDASGSYGRNQIRYYMSETLNPSLGPDSPTDFYLGKLVQTEYNGNLDFTYETDVGFAKPLFIAAGFEFRREAYEVGLGDRASWEPGIYGSQLVERNDLTRFNVTKPVGANGFPGFGPDSVVEGGRNSYSAYLDFEADPVENLSIGIAGRYDYFNDFGSTFNGKFTARYAFTDAIAIRGAASTGFRAPTPGQQFTQNVQTAFPQGSPVPVAVATARPDSALAGFYGAVPLTPEKSTSFSGGFVVTPGGGFNLTADYYNIRVRDRIGTTSNVNVTAADQVLLAAAGVPNAFDLGQVNYFTNGFRTRTQGVDIVLTHRTNNDLGSFNTSLAVNWNQTKVTGRENIALSTLRPTDTRVLALIDNTRLGNIEDSNPRWRAVLSENFTAGIFDLTARLNYFSKFTTYFTPVNPPAGSTPAQVAAFRQLYPAANPAGNVGEWGKEFGAEVSLDLEAGLTFAENYRFAIGAENIFNNYPDVETRNAFPSTGGQGNGSLYPGSAPLGQMGGFYYARVQVKF</sequence>
<keyword evidence="5" id="KW-0732">Signal</keyword>
<comment type="caution">
    <text evidence="8">The sequence shown here is derived from an EMBL/GenBank/DDBJ whole genome shotgun (WGS) entry which is preliminary data.</text>
</comment>
<feature type="chain" id="PRO_5032910623" evidence="5">
    <location>
        <begin position="37"/>
        <end position="909"/>
    </location>
</feature>
<dbReference type="Pfam" id="PF07715">
    <property type="entry name" value="Plug"/>
    <property type="match status" value="1"/>
</dbReference>
<organism evidence="8 9">
    <name type="scientific">Polymorphobacter multimanifer</name>
    <dbReference type="NCBI Taxonomy" id="1070431"/>
    <lineage>
        <taxon>Bacteria</taxon>
        <taxon>Pseudomonadati</taxon>
        <taxon>Pseudomonadota</taxon>
        <taxon>Alphaproteobacteria</taxon>
        <taxon>Sphingomonadales</taxon>
        <taxon>Sphingosinicellaceae</taxon>
        <taxon>Polymorphobacter</taxon>
    </lineage>
</organism>
<gene>
    <name evidence="8" type="ORF">FHS79_001034</name>
</gene>
<keyword evidence="9" id="KW-1185">Reference proteome</keyword>
<dbReference type="Proteomes" id="UP000538147">
    <property type="component" value="Unassembled WGS sequence"/>
</dbReference>
<reference evidence="8 9" key="1">
    <citation type="submission" date="2020-08" db="EMBL/GenBank/DDBJ databases">
        <title>Genomic Encyclopedia of Type Strains, Phase IV (KMG-IV): sequencing the most valuable type-strain genomes for metagenomic binning, comparative biology and taxonomic classification.</title>
        <authorList>
            <person name="Goeker M."/>
        </authorList>
    </citation>
    <scope>NUCLEOTIDE SEQUENCE [LARGE SCALE GENOMIC DNA]</scope>
    <source>
        <strain evidence="8 9">DSM 102189</strain>
    </source>
</reference>
<comment type="similarity">
    <text evidence="4">Belongs to the TonB-dependent receptor family.</text>
</comment>
<feature type="signal peptide" evidence="5">
    <location>
        <begin position="1"/>
        <end position="36"/>
    </location>
</feature>
<accession>A0A841LCK9</accession>
<proteinExistence type="inferred from homology"/>
<dbReference type="InterPro" id="IPR012910">
    <property type="entry name" value="Plug_dom"/>
</dbReference>
<dbReference type="SUPFAM" id="SSF56935">
    <property type="entry name" value="Porins"/>
    <property type="match status" value="1"/>
</dbReference>
<dbReference type="GO" id="GO:0009279">
    <property type="term" value="C:cell outer membrane"/>
    <property type="evidence" value="ECO:0007669"/>
    <property type="project" value="UniProtKB-SubCell"/>
</dbReference>
<evidence type="ECO:0000256" key="5">
    <source>
        <dbReference type="SAM" id="SignalP"/>
    </source>
</evidence>
<dbReference type="Gene3D" id="2.40.170.20">
    <property type="entry name" value="TonB-dependent receptor, beta-barrel domain"/>
    <property type="match status" value="1"/>
</dbReference>
<name>A0A841LCK9_9SPHN</name>
<keyword evidence="8" id="KW-0675">Receptor</keyword>
<protein>
    <submittedName>
        <fullName evidence="8">Iron complex outermembrane receptor protein</fullName>
    </submittedName>
</protein>
<keyword evidence="3" id="KW-0998">Cell outer membrane</keyword>
<dbReference type="RefSeq" id="WP_184196395.1">
    <property type="nucleotide sequence ID" value="NZ_BMOX01000001.1"/>
</dbReference>
<dbReference type="PANTHER" id="PTHR47234">
    <property type="match status" value="1"/>
</dbReference>
<dbReference type="AlphaFoldDB" id="A0A841LCK9"/>
<dbReference type="InterPro" id="IPR036942">
    <property type="entry name" value="Beta-barrel_TonB_sf"/>
</dbReference>
<feature type="domain" description="TonB-dependent receptor plug" evidence="7">
    <location>
        <begin position="66"/>
        <end position="187"/>
    </location>
</feature>
<feature type="domain" description="TonB-dependent receptor-like beta-barrel" evidence="6">
    <location>
        <begin position="359"/>
        <end position="863"/>
    </location>
</feature>
<keyword evidence="4" id="KW-0798">TonB box</keyword>
<dbReference type="InterPro" id="IPR037066">
    <property type="entry name" value="Plug_dom_sf"/>
</dbReference>
<evidence type="ECO:0000313" key="8">
    <source>
        <dbReference type="EMBL" id="MBB6226872.1"/>
    </source>
</evidence>
<evidence type="ECO:0000259" key="7">
    <source>
        <dbReference type="Pfam" id="PF07715"/>
    </source>
</evidence>
<evidence type="ECO:0000256" key="3">
    <source>
        <dbReference type="ARBA" id="ARBA00023237"/>
    </source>
</evidence>
<comment type="subcellular location">
    <subcellularLocation>
        <location evidence="1 4">Cell outer membrane</location>
    </subcellularLocation>
</comment>